<dbReference type="Gene3D" id="3.30.450.40">
    <property type="match status" value="1"/>
</dbReference>
<evidence type="ECO:0000313" key="5">
    <source>
        <dbReference type="Proteomes" id="UP000198802"/>
    </source>
</evidence>
<name>A0A0S4QMH1_9ACTN</name>
<dbReference type="Pfam" id="PF09339">
    <property type="entry name" value="HTH_IclR"/>
    <property type="match status" value="1"/>
</dbReference>
<dbReference type="EMBL" id="FAOZ01000008">
    <property type="protein sequence ID" value="CUU56675.1"/>
    <property type="molecule type" value="Genomic_DNA"/>
</dbReference>
<keyword evidence="5" id="KW-1185">Reference proteome</keyword>
<evidence type="ECO:0000259" key="3">
    <source>
        <dbReference type="PROSITE" id="PS51077"/>
    </source>
</evidence>
<gene>
    <name evidence="4" type="ORF">Ga0074812_108203</name>
</gene>
<dbReference type="Gene3D" id="1.10.10.10">
    <property type="entry name" value="Winged helix-like DNA-binding domain superfamily/Winged helix DNA-binding domain"/>
    <property type="match status" value="1"/>
</dbReference>
<dbReference type="Proteomes" id="UP000198802">
    <property type="component" value="Unassembled WGS sequence"/>
</dbReference>
<feature type="domain" description="HTH iclR-type" evidence="3">
    <location>
        <begin position="6"/>
        <end position="71"/>
    </location>
</feature>
<dbReference type="GO" id="GO:0045892">
    <property type="term" value="P:negative regulation of DNA-templated transcription"/>
    <property type="evidence" value="ECO:0007669"/>
    <property type="project" value="TreeGrafter"/>
</dbReference>
<dbReference type="InterPro" id="IPR005471">
    <property type="entry name" value="Tscrpt_reg_IclR_N"/>
</dbReference>
<proteinExistence type="predicted"/>
<dbReference type="InterPro" id="IPR036390">
    <property type="entry name" value="WH_DNA-bd_sf"/>
</dbReference>
<evidence type="ECO:0000256" key="2">
    <source>
        <dbReference type="ARBA" id="ARBA00023163"/>
    </source>
</evidence>
<sequence length="303" mass="32138">MPNAASPPTTRVLDVLELLAQRGQSGPAPRLGDLVRDLGLTQATAHAIMATLCERGWAVRDPDHRTFTLGPALAAVAARAAAERSRHQPARAAVHRLAKDLGYPAVMTERVGDELVITTIDLGACQVADAAAGDRFPFAAPLGVVFAAWENSDGRRAWMDRGAITDPVLAERLDGLLTATRERGHTLERLDPAMAQAARAMASLRADPQAQPVRRAMDGVLAEIARLGLPSTGATDQDRRPVTAIAAPVFDPHTRQATASIGVHPLRALSARRADEIANHVTRATAAVNAAFDDDGRPASLDR</sequence>
<keyword evidence="1" id="KW-0805">Transcription regulation</keyword>
<dbReference type="InterPro" id="IPR050707">
    <property type="entry name" value="HTH_MetabolicPath_Reg"/>
</dbReference>
<reference evidence="5" key="1">
    <citation type="submission" date="2015-11" db="EMBL/GenBank/DDBJ databases">
        <authorList>
            <person name="Varghese N."/>
        </authorList>
    </citation>
    <scope>NUCLEOTIDE SEQUENCE [LARGE SCALE GENOMIC DNA]</scope>
    <source>
        <strain evidence="5">DSM 45899</strain>
    </source>
</reference>
<keyword evidence="2" id="KW-0804">Transcription</keyword>
<evidence type="ECO:0000256" key="1">
    <source>
        <dbReference type="ARBA" id="ARBA00023015"/>
    </source>
</evidence>
<evidence type="ECO:0000313" key="4">
    <source>
        <dbReference type="EMBL" id="CUU56675.1"/>
    </source>
</evidence>
<dbReference type="SUPFAM" id="SSF55781">
    <property type="entry name" value="GAF domain-like"/>
    <property type="match status" value="1"/>
</dbReference>
<dbReference type="PANTHER" id="PTHR30136:SF35">
    <property type="entry name" value="HTH-TYPE TRANSCRIPTIONAL REGULATOR RV1719"/>
    <property type="match status" value="1"/>
</dbReference>
<dbReference type="PROSITE" id="PS51077">
    <property type="entry name" value="HTH_ICLR"/>
    <property type="match status" value="1"/>
</dbReference>
<dbReference type="GO" id="GO:0003700">
    <property type="term" value="F:DNA-binding transcription factor activity"/>
    <property type="evidence" value="ECO:0007669"/>
    <property type="project" value="TreeGrafter"/>
</dbReference>
<dbReference type="InterPro" id="IPR036388">
    <property type="entry name" value="WH-like_DNA-bd_sf"/>
</dbReference>
<protein>
    <submittedName>
        <fullName evidence="4">DNA-binding transcriptional regulator, IclR family</fullName>
    </submittedName>
</protein>
<dbReference type="PANTHER" id="PTHR30136">
    <property type="entry name" value="HELIX-TURN-HELIX TRANSCRIPTIONAL REGULATOR, ICLR FAMILY"/>
    <property type="match status" value="1"/>
</dbReference>
<accession>A0A0S4QMH1</accession>
<dbReference type="RefSeq" id="WP_091277346.1">
    <property type="nucleotide sequence ID" value="NZ_FAOZ01000008.1"/>
</dbReference>
<dbReference type="InterPro" id="IPR029016">
    <property type="entry name" value="GAF-like_dom_sf"/>
</dbReference>
<dbReference type="SUPFAM" id="SSF46785">
    <property type="entry name" value="Winged helix' DNA-binding domain"/>
    <property type="match status" value="1"/>
</dbReference>
<dbReference type="AlphaFoldDB" id="A0A0S4QMH1"/>
<keyword evidence="4" id="KW-0238">DNA-binding</keyword>
<dbReference type="GO" id="GO:0003677">
    <property type="term" value="F:DNA binding"/>
    <property type="evidence" value="ECO:0007669"/>
    <property type="project" value="UniProtKB-KW"/>
</dbReference>
<organism evidence="4 5">
    <name type="scientific">Parafrankia irregularis</name>
    <dbReference type="NCBI Taxonomy" id="795642"/>
    <lineage>
        <taxon>Bacteria</taxon>
        <taxon>Bacillati</taxon>
        <taxon>Actinomycetota</taxon>
        <taxon>Actinomycetes</taxon>
        <taxon>Frankiales</taxon>
        <taxon>Frankiaceae</taxon>
        <taxon>Parafrankia</taxon>
    </lineage>
</organism>